<evidence type="ECO:0000313" key="1">
    <source>
        <dbReference type="EMBL" id="MDD0992909.1"/>
    </source>
</evidence>
<sequence length="563" mass="60828">MQTLTIAIGQVGIDFFCRQFLSPRLQDLIRSMPVPDRLIDVGSFHGSGSGMGTDYSNVKVQLSSGHLQGFNPVYNSVTQLASGTPAGSEFKLEFVASGFSAQYQWHETGKSKECVQSISGSVVCQSHNIDHTYGYTPSFSGLQVQVTAAFQFNPASNTYEVVEHRCVAAPGEVSANIPSSSVVRNEIQGCTTTEVSATTREAVSGLDFSALINQIMPASLRSIPSSGNLGHDILFEFGLGDSGLGFDTSAGRNGLQVGVTGRVLYKGEAYPALVPASLGLPPIPQATDPNYLQTYVSSYSINGLQWACFKAGLLHTTATTGNIPNPEALRCVTYAAAVEALGRYDNTDMYAEIVSIDAPTTEFQSVWEMTDATLVRIATIPGITDAMPVVSKLRGYSYLEQKALENALATKKVSPTLIADIVNCARQSGMVMRQKLQFTVFLDTGEQTPPKLEFSVSRIDLLTNLRLGVASASTAQTLKFDYQKNSSTTTLLGTTVPDLDEELGQPFGKILWTVVESQYDDCLRRMGGEGVPLPMMQMFHFVFEEAELSIQQGFVSIKAKVHL</sequence>
<name>A0ABT5NXJ0_9PSED</name>
<evidence type="ECO:0000313" key="2">
    <source>
        <dbReference type="Proteomes" id="UP001148203"/>
    </source>
</evidence>
<dbReference type="Gene3D" id="3.15.20.10">
    <property type="entry name" value="Bactericidal permeability-increasing protein, domain 2"/>
    <property type="match status" value="1"/>
</dbReference>
<gene>
    <name evidence="1" type="ORF">M5G11_20460</name>
</gene>
<organism evidence="1 2">
    <name type="scientific">Pseudomonas fontis</name>
    <dbReference type="NCBI Taxonomy" id="2942633"/>
    <lineage>
        <taxon>Bacteria</taxon>
        <taxon>Pseudomonadati</taxon>
        <taxon>Pseudomonadota</taxon>
        <taxon>Gammaproteobacteria</taxon>
        <taxon>Pseudomonadales</taxon>
        <taxon>Pseudomonadaceae</taxon>
        <taxon>Pseudomonas</taxon>
    </lineage>
</organism>
<protein>
    <submittedName>
        <fullName evidence="1">Uncharacterized protein</fullName>
    </submittedName>
</protein>
<accession>A0ABT5NXJ0</accession>
<dbReference type="EMBL" id="JAMDGY010000071">
    <property type="protein sequence ID" value="MDD0992909.1"/>
    <property type="molecule type" value="Genomic_DNA"/>
</dbReference>
<comment type="caution">
    <text evidence="1">The sequence shown here is derived from an EMBL/GenBank/DDBJ whole genome shotgun (WGS) entry which is preliminary data.</text>
</comment>
<proteinExistence type="predicted"/>
<keyword evidence="2" id="KW-1185">Reference proteome</keyword>
<dbReference type="Proteomes" id="UP001148203">
    <property type="component" value="Unassembled WGS sequence"/>
</dbReference>
<dbReference type="RefSeq" id="WP_273910100.1">
    <property type="nucleotide sequence ID" value="NZ_JAMDGX010000022.1"/>
</dbReference>
<reference evidence="1 2" key="1">
    <citation type="submission" date="2022-05" db="EMBL/GenBank/DDBJ databases">
        <title>Novel Pseudomonas spp. Isolated from a Rainbow Trout Aquaculture Facility.</title>
        <authorList>
            <person name="Testerman T."/>
            <person name="Graf J."/>
        </authorList>
    </citation>
    <scope>NUCLEOTIDE SEQUENCE [LARGE SCALE GENOMIC DNA]</scope>
    <source>
        <strain evidence="1 2">ID681</strain>
    </source>
</reference>